<dbReference type="PROSITE" id="PS01156">
    <property type="entry name" value="TONB_DEPENDENT_REC_2"/>
    <property type="match status" value="1"/>
</dbReference>
<evidence type="ECO:0000256" key="4">
    <source>
        <dbReference type="ARBA" id="ARBA00022452"/>
    </source>
</evidence>
<evidence type="ECO:0000256" key="8">
    <source>
        <dbReference type="ARBA" id="ARBA00023004"/>
    </source>
</evidence>
<evidence type="ECO:0000256" key="9">
    <source>
        <dbReference type="ARBA" id="ARBA00023065"/>
    </source>
</evidence>
<dbReference type="Gene3D" id="2.170.130.10">
    <property type="entry name" value="TonB-dependent receptor, plug domain"/>
    <property type="match status" value="1"/>
</dbReference>
<evidence type="ECO:0000256" key="16">
    <source>
        <dbReference type="RuleBase" id="RU003357"/>
    </source>
</evidence>
<keyword evidence="3 14" id="KW-0813">Transport</keyword>
<name>A0A140NJW8_PROSM</name>
<evidence type="ECO:0000256" key="14">
    <source>
        <dbReference type="PROSITE-ProRule" id="PRU01360"/>
    </source>
</evidence>
<evidence type="ECO:0000256" key="3">
    <source>
        <dbReference type="ARBA" id="ARBA00022448"/>
    </source>
</evidence>
<dbReference type="SUPFAM" id="SSF56935">
    <property type="entry name" value="Porins"/>
    <property type="match status" value="1"/>
</dbReference>
<evidence type="ECO:0000256" key="2">
    <source>
        <dbReference type="ARBA" id="ARBA00009810"/>
    </source>
</evidence>
<dbReference type="InterPro" id="IPR000531">
    <property type="entry name" value="Beta-barrel_TonB"/>
</dbReference>
<proteinExistence type="inferred from homology"/>
<evidence type="ECO:0000313" key="21">
    <source>
        <dbReference type="Proteomes" id="UP000005012"/>
    </source>
</evidence>
<dbReference type="CDD" id="cd01347">
    <property type="entry name" value="ligand_gated_channel"/>
    <property type="match status" value="1"/>
</dbReference>
<dbReference type="GO" id="GO:0015344">
    <property type="term" value="F:siderophore uptake transmembrane transporter activity"/>
    <property type="evidence" value="ECO:0007669"/>
    <property type="project" value="TreeGrafter"/>
</dbReference>
<dbReference type="HOGENOM" id="CLU_008287_9_3_6"/>
<dbReference type="GO" id="GO:0015891">
    <property type="term" value="P:siderophore transport"/>
    <property type="evidence" value="ECO:0007669"/>
    <property type="project" value="InterPro"/>
</dbReference>
<evidence type="ECO:0000256" key="12">
    <source>
        <dbReference type="ARBA" id="ARBA00023170"/>
    </source>
</evidence>
<keyword evidence="13 14" id="KW-0998">Cell outer membrane</keyword>
<comment type="similarity">
    <text evidence="2 14 16">Belongs to the TonB-dependent receptor family.</text>
</comment>
<feature type="signal peptide" evidence="17">
    <location>
        <begin position="1"/>
        <end position="30"/>
    </location>
</feature>
<evidence type="ECO:0000259" key="18">
    <source>
        <dbReference type="Pfam" id="PF00593"/>
    </source>
</evidence>
<dbReference type="PATRIC" id="fig|1157951.4.peg.1297"/>
<dbReference type="PANTHER" id="PTHR32552:SF74">
    <property type="entry name" value="HYDROXAMATE SIDEROPHORE RECEPTOR FHUE"/>
    <property type="match status" value="1"/>
</dbReference>
<dbReference type="EMBL" id="CP003488">
    <property type="protein sequence ID" value="AFH93181.1"/>
    <property type="molecule type" value="Genomic_DNA"/>
</dbReference>
<organism evidence="20 21">
    <name type="scientific">Providencia stuartii (strain MRSN 2154)</name>
    <dbReference type="NCBI Taxonomy" id="1157951"/>
    <lineage>
        <taxon>Bacteria</taxon>
        <taxon>Pseudomonadati</taxon>
        <taxon>Pseudomonadota</taxon>
        <taxon>Gammaproteobacteria</taxon>
        <taxon>Enterobacterales</taxon>
        <taxon>Morganellaceae</taxon>
        <taxon>Providencia</taxon>
    </lineage>
</organism>
<dbReference type="Pfam" id="PF00593">
    <property type="entry name" value="TonB_dep_Rec_b-barrel"/>
    <property type="match status" value="1"/>
</dbReference>
<dbReference type="Proteomes" id="UP000005012">
    <property type="component" value="Chromosome"/>
</dbReference>
<keyword evidence="9" id="KW-0406">Ion transport</keyword>
<dbReference type="InterPro" id="IPR036942">
    <property type="entry name" value="Beta-barrel_TonB_sf"/>
</dbReference>
<keyword evidence="6 14" id="KW-0812">Transmembrane</keyword>
<dbReference type="OrthoDB" id="8663017at2"/>
<feature type="domain" description="TonB-dependent receptor plug" evidence="19">
    <location>
        <begin position="71"/>
        <end position="169"/>
    </location>
</feature>
<accession>A0A140NJW8</accession>
<evidence type="ECO:0000256" key="15">
    <source>
        <dbReference type="PROSITE-ProRule" id="PRU10144"/>
    </source>
</evidence>
<dbReference type="GeneID" id="93520697"/>
<evidence type="ECO:0000256" key="11">
    <source>
        <dbReference type="ARBA" id="ARBA00023136"/>
    </source>
</evidence>
<dbReference type="PANTHER" id="PTHR32552">
    <property type="entry name" value="FERRICHROME IRON RECEPTOR-RELATED"/>
    <property type="match status" value="1"/>
</dbReference>
<keyword evidence="10 16" id="KW-0798">TonB box</keyword>
<evidence type="ECO:0000256" key="5">
    <source>
        <dbReference type="ARBA" id="ARBA00022496"/>
    </source>
</evidence>
<keyword evidence="11 14" id="KW-0472">Membrane</keyword>
<feature type="chain" id="PRO_5007303653" evidence="17">
    <location>
        <begin position="31"/>
        <end position="713"/>
    </location>
</feature>
<dbReference type="PROSITE" id="PS52016">
    <property type="entry name" value="TONB_DEPENDENT_REC_3"/>
    <property type="match status" value="1"/>
</dbReference>
<evidence type="ECO:0000256" key="6">
    <source>
        <dbReference type="ARBA" id="ARBA00022692"/>
    </source>
</evidence>
<comment type="subcellular location">
    <subcellularLocation>
        <location evidence="1 14">Cell outer membrane</location>
        <topology evidence="1 14">Multi-pass membrane protein</topology>
    </subcellularLocation>
</comment>
<dbReference type="InterPro" id="IPR012910">
    <property type="entry name" value="Plug_dom"/>
</dbReference>
<sequence>MLSVHNAKRLKGLKLAPCALFLATAPWALSAGAEQSSQPKHDVMQVTTTSSADDDYVEPGVTTLGKIALKPREVAQSVSVIDREQIEKQNLQTLDDVMQRATGVTSAPYVKLTTAYYVRGFQIDSFEIDGVPALLGNMASSPQDMAVYERVEILRGSNGLLHGMGNPAATVNMVRKHAPKEDMAKLSLTAGSWNRYRGEADVGGLLNEAGSVRGRFVMAWEDKDFFYDVSDQKTRLMYATVDADLTPDTLLRVGAQYQTIDSVTNMAGVPMGKDGRDLHLPRKTYLDVDWDRFKWDTTRTFAAIEHQINDDWQYKLNTEYQHVNARLIYAGAWGNIDPETGDGAMLMGGAYKFRNEQISLDTSLNGKVEGWGQKHDVIMGVNYSHASEKQYSAEFDPSLNVPVNVYRWDPHSVPKPNVGPYSSPGATKTTQKGVYGMGRIKVVEPVTVIIGARDSWWELKSPTSKFTENGRITPYGGVIWDFAKDWSWYSSYSTVYQPQTAKTWSGKMLKPVEGQTLETGIKAGLLNGSLNLSGAIYQIDIKNNPQVDPDHPTGGFDNYFISGGKVRSQGFELEGVGYITPFWDVSVGYTYTDTKYRDDSQNKGNAYNTLTPRHMLRVWTNYDLPWDERKWSIGGGMQAQSAYSTTNGNVTLRQGGYALFNTRLGYQIDETWSAAVNVNNLFDRRYYSGLFSPQWNNRYGEPRNVMLTVKADF</sequence>
<protein>
    <submittedName>
        <fullName evidence="20">Fe(III)-pyochelin outer membrane receptor</fullName>
    </submittedName>
</protein>
<evidence type="ECO:0000256" key="7">
    <source>
        <dbReference type="ARBA" id="ARBA00022729"/>
    </source>
</evidence>
<dbReference type="AlphaFoldDB" id="A0A140NJW8"/>
<gene>
    <name evidence="20" type="ordered locus">S70_06550</name>
</gene>
<evidence type="ECO:0000313" key="20">
    <source>
        <dbReference type="EMBL" id="AFH93181.1"/>
    </source>
</evidence>
<dbReference type="GO" id="GO:0038023">
    <property type="term" value="F:signaling receptor activity"/>
    <property type="evidence" value="ECO:0007669"/>
    <property type="project" value="InterPro"/>
</dbReference>
<evidence type="ECO:0000259" key="19">
    <source>
        <dbReference type="Pfam" id="PF07715"/>
    </source>
</evidence>
<keyword evidence="12 20" id="KW-0675">Receptor</keyword>
<dbReference type="Pfam" id="PF07715">
    <property type="entry name" value="Plug"/>
    <property type="match status" value="1"/>
</dbReference>
<dbReference type="GO" id="GO:0009279">
    <property type="term" value="C:cell outer membrane"/>
    <property type="evidence" value="ECO:0007669"/>
    <property type="project" value="UniProtKB-SubCell"/>
</dbReference>
<evidence type="ECO:0000256" key="17">
    <source>
        <dbReference type="SAM" id="SignalP"/>
    </source>
</evidence>
<evidence type="ECO:0000256" key="10">
    <source>
        <dbReference type="ARBA" id="ARBA00023077"/>
    </source>
</evidence>
<dbReference type="InterPro" id="IPR037066">
    <property type="entry name" value="Plug_dom_sf"/>
</dbReference>
<dbReference type="InterPro" id="IPR010105">
    <property type="entry name" value="TonB_sidphr_rcpt"/>
</dbReference>
<feature type="short sequence motif" description="TonB C-terminal box" evidence="15">
    <location>
        <begin position="696"/>
        <end position="713"/>
    </location>
</feature>
<dbReference type="KEGG" id="psi:S70_06550"/>
<keyword evidence="8" id="KW-0408">Iron</keyword>
<dbReference type="NCBIfam" id="TIGR01783">
    <property type="entry name" value="TonB-siderophor"/>
    <property type="match status" value="1"/>
</dbReference>
<evidence type="ECO:0000256" key="13">
    <source>
        <dbReference type="ARBA" id="ARBA00023237"/>
    </source>
</evidence>
<keyword evidence="7 17" id="KW-0732">Signal</keyword>
<keyword evidence="5" id="KW-0410">Iron transport</keyword>
<feature type="domain" description="TonB-dependent receptor-like beta-barrel" evidence="18">
    <location>
        <begin position="243"/>
        <end position="681"/>
    </location>
</feature>
<evidence type="ECO:0000256" key="1">
    <source>
        <dbReference type="ARBA" id="ARBA00004571"/>
    </source>
</evidence>
<reference evidence="20 21" key="1">
    <citation type="journal article" date="2012" name="J. Bacteriol.">
        <title>Complete Genome Sequence of Providencia stuartii Clinical Isolate MRSN 2154.</title>
        <authorList>
            <person name="Clifford R.J."/>
            <person name="Hang J."/>
            <person name="Riley M.C."/>
            <person name="Onmus-Leone F."/>
            <person name="Kuschner R.A."/>
            <person name="Lesho E.P."/>
            <person name="Waterman P.E."/>
        </authorList>
    </citation>
    <scope>NUCLEOTIDE SEQUENCE [LARGE SCALE GENOMIC DNA]</scope>
    <source>
        <strain evidence="20 21">MRSN 2154</strain>
    </source>
</reference>
<dbReference type="InterPro" id="IPR039426">
    <property type="entry name" value="TonB-dep_rcpt-like"/>
</dbReference>
<reference evidence="21" key="2">
    <citation type="submission" date="2012-04" db="EMBL/GenBank/DDBJ databases">
        <title>Complete genome sequence of Providencia stuartii clinical isolate MRSN 2154.</title>
        <authorList>
            <person name="Clifford R.J."/>
            <person name="Hang J."/>
            <person name="Riley M.C."/>
            <person name="Onmus-Leone F."/>
            <person name="Kuschner R.A."/>
            <person name="Lesho E.P."/>
            <person name="Waterman P.E."/>
        </authorList>
    </citation>
    <scope>NUCLEOTIDE SEQUENCE [LARGE SCALE GENOMIC DNA]</scope>
    <source>
        <strain evidence="21">MRSN 2154</strain>
    </source>
</reference>
<dbReference type="RefSeq" id="WP_014656749.1">
    <property type="nucleotide sequence ID" value="NC_017731.1"/>
</dbReference>
<keyword evidence="4 14" id="KW-1134">Transmembrane beta strand</keyword>
<dbReference type="InterPro" id="IPR010917">
    <property type="entry name" value="TonB_rcpt_CS"/>
</dbReference>
<dbReference type="Gene3D" id="2.40.170.20">
    <property type="entry name" value="TonB-dependent receptor, beta-barrel domain"/>
    <property type="match status" value="1"/>
</dbReference>